<dbReference type="Pfam" id="PF01262">
    <property type="entry name" value="AlaDh_PNT_C"/>
    <property type="match status" value="1"/>
</dbReference>
<comment type="caution">
    <text evidence="21">The sequence shown here is derived from an EMBL/GenBank/DDBJ whole genome shotgun (WGS) entry which is preliminary data.</text>
</comment>
<dbReference type="Pfam" id="PF12769">
    <property type="entry name" value="PNTB_4TM"/>
    <property type="match status" value="1"/>
</dbReference>
<dbReference type="GO" id="GO:0008750">
    <property type="term" value="F:proton-translocating NAD(P)+ transhydrogenase activity"/>
    <property type="evidence" value="ECO:0007669"/>
    <property type="project" value="UniProtKB-EC"/>
</dbReference>
<evidence type="ECO:0000256" key="3">
    <source>
        <dbReference type="ARBA" id="ARBA00005689"/>
    </source>
</evidence>
<dbReference type="FunFam" id="3.40.50.720:FF:000028">
    <property type="entry name" value="NAD(P) transhydrogenase subunit alpha"/>
    <property type="match status" value="1"/>
</dbReference>
<keyword evidence="11 18" id="KW-1133">Transmembrane helix</keyword>
<proteinExistence type="inferred from homology"/>
<comment type="similarity">
    <text evidence="3 16">Belongs to the AlaDH/PNT family.</text>
</comment>
<evidence type="ECO:0000256" key="15">
    <source>
        <dbReference type="ARBA" id="ARBA00071831"/>
    </source>
</evidence>
<evidence type="ECO:0000313" key="22">
    <source>
        <dbReference type="Proteomes" id="UP000003294"/>
    </source>
</evidence>
<feature type="transmembrane region" description="Helical" evidence="18">
    <location>
        <begin position="454"/>
        <end position="473"/>
    </location>
</feature>
<reference evidence="21 22" key="1">
    <citation type="submission" date="2009-10" db="EMBL/GenBank/DDBJ databases">
        <authorList>
            <person name="Weinstock G."/>
            <person name="Sodergren E."/>
            <person name="Clifton S."/>
            <person name="Fulton L."/>
            <person name="Fulton B."/>
            <person name="Courtney L."/>
            <person name="Fronick C."/>
            <person name="Harrison M."/>
            <person name="Strong C."/>
            <person name="Farmer C."/>
            <person name="Delahaunty K."/>
            <person name="Markovic C."/>
            <person name="Hall O."/>
            <person name="Minx P."/>
            <person name="Tomlinson C."/>
            <person name="Mitreva M."/>
            <person name="Nelson J."/>
            <person name="Hou S."/>
            <person name="Wollam A."/>
            <person name="Pepin K.H."/>
            <person name="Johnson M."/>
            <person name="Bhonagiri V."/>
            <person name="Nash W.E."/>
            <person name="Warren W."/>
            <person name="Chinwalla A."/>
            <person name="Mardis E.R."/>
            <person name="Wilson R.K."/>
        </authorList>
    </citation>
    <scope>NUCLEOTIDE SEQUENCE [LARGE SCALE GENOMIC DNA]</scope>
    <source>
        <strain evidence="21 22">ATCC 14685</strain>
    </source>
</reference>
<evidence type="ECO:0000256" key="7">
    <source>
        <dbReference type="ARBA" id="ARBA00022692"/>
    </source>
</evidence>
<evidence type="ECO:0000256" key="17">
    <source>
        <dbReference type="SAM" id="MobiDB-lite"/>
    </source>
</evidence>
<dbReference type="PROSITE" id="PS00837">
    <property type="entry name" value="ALADH_PNT_2"/>
    <property type="match status" value="1"/>
</dbReference>
<evidence type="ECO:0000256" key="9">
    <source>
        <dbReference type="ARBA" id="ARBA00022857"/>
    </source>
</evidence>
<dbReference type="InterPro" id="IPR024605">
    <property type="entry name" value="NADP_transhyd_a_C"/>
</dbReference>
<feature type="domain" description="Alanine dehydrogenase/pyridine nucleotide transhydrogenase N-terminal" evidence="20">
    <location>
        <begin position="32"/>
        <end position="165"/>
    </location>
</feature>
<evidence type="ECO:0000256" key="16">
    <source>
        <dbReference type="PIRNR" id="PIRNR000203"/>
    </source>
</evidence>
<dbReference type="PANTHER" id="PTHR10160">
    <property type="entry name" value="NAD(P) TRANSHYDROGENASE"/>
    <property type="match status" value="1"/>
</dbReference>
<feature type="region of interest" description="Disordered" evidence="17">
    <location>
        <begin position="399"/>
        <end position="424"/>
    </location>
</feature>
<evidence type="ECO:0000256" key="12">
    <source>
        <dbReference type="ARBA" id="ARBA00023027"/>
    </source>
</evidence>
<dbReference type="CDD" id="cd05304">
    <property type="entry name" value="Rubrum_tdh"/>
    <property type="match status" value="1"/>
</dbReference>
<keyword evidence="12 16" id="KW-0520">NAD</keyword>
<evidence type="ECO:0000256" key="2">
    <source>
        <dbReference type="ARBA" id="ARBA00004429"/>
    </source>
</evidence>
<dbReference type="STRING" id="546262.NEICINOT_04148"/>
<dbReference type="InterPro" id="IPR007698">
    <property type="entry name" value="AlaDH/PNT_NAD(H)-bd"/>
</dbReference>
<evidence type="ECO:0000313" key="21">
    <source>
        <dbReference type="EMBL" id="EEZ71566.1"/>
    </source>
</evidence>
<gene>
    <name evidence="21" type="primary">pntA</name>
    <name evidence="21" type="ORF">NEICINOT_04148</name>
</gene>
<keyword evidence="8 16" id="KW-0547">Nucleotide-binding</keyword>
<dbReference type="SMART" id="SM01003">
    <property type="entry name" value="AlaDh_PNT_N"/>
    <property type="match status" value="1"/>
</dbReference>
<evidence type="ECO:0000259" key="20">
    <source>
        <dbReference type="SMART" id="SM01003"/>
    </source>
</evidence>
<feature type="compositionally biased region" description="Polar residues" evidence="17">
    <location>
        <begin position="404"/>
        <end position="413"/>
    </location>
</feature>
<feature type="domain" description="Alanine dehydrogenase/pyridine nucleotide transhydrogenase NAD(H)-binding" evidence="19">
    <location>
        <begin position="174"/>
        <end position="340"/>
    </location>
</feature>
<evidence type="ECO:0000256" key="11">
    <source>
        <dbReference type="ARBA" id="ARBA00022989"/>
    </source>
</evidence>
<keyword evidence="10 16" id="KW-1278">Translocase</keyword>
<dbReference type="PANTHER" id="PTHR10160:SF19">
    <property type="entry name" value="PROTON-TRANSLOCATING NAD(P)(+) TRANSHYDROGENASE"/>
    <property type="match status" value="1"/>
</dbReference>
<keyword evidence="13 18" id="KW-0472">Membrane</keyword>
<dbReference type="PROSITE" id="PS00836">
    <property type="entry name" value="ALADH_PNT_1"/>
    <property type="match status" value="1"/>
</dbReference>
<organism evidence="21 22">
    <name type="scientific">Neisseria cinerea ATCC 14685</name>
    <dbReference type="NCBI Taxonomy" id="546262"/>
    <lineage>
        <taxon>Bacteria</taxon>
        <taxon>Pseudomonadati</taxon>
        <taxon>Pseudomonadota</taxon>
        <taxon>Betaproteobacteria</taxon>
        <taxon>Neisseriales</taxon>
        <taxon>Neisseriaceae</taxon>
        <taxon>Neisseria</taxon>
    </lineage>
</organism>
<evidence type="ECO:0000259" key="19">
    <source>
        <dbReference type="SMART" id="SM01002"/>
    </source>
</evidence>
<sequence>MVAVSYITIRCGRQFPKTPAYLNQKDSEMKIGIPRESLSGETRVACTPATVALLSKLGFETVVESGAGLAASLDDAAYQAAGATVADKATVWACPLLYKVNAPSEGELPLLKEGQTIVSFLWPRQNEALVEALRAKKVNALAMDMVPRISRAQALDALSSMANISGYRAVIEAANAFGRFFTGQITAAGKVPPAQVLVIGAGVAGLAAIGTANSLGAVVRAFDTRLEVAEQIESMGGKFLKLDFPQESGGSGDGYAKVMSDEFIAAEMKLFAEQAKEVDIIITTAAIPGKPAPKLITKEMVESMKSGSVIVDLAAATGGNCELTKPGELFVTDNGVKIIGYTDMANRLAGQSSQLYATNLVNLTKLLSPNKDGEITLDFEDVIIRNMTVTRDGEITFPPPPIQVSAQPQQTSSEKAAPAAKPEPKPVPLWKKLAPTVIAAVLVLWVGAVAPEAFLNHFIVFVLACVIGYYVVWNVSHSLHTPLMSVTNAISGIIVVGALLQISQGNGFVSLLAFIAILIASVNIFGGFFVTRRMLNMFRKG</sequence>
<dbReference type="SUPFAM" id="SSF51735">
    <property type="entry name" value="NAD(P)-binding Rossmann-fold domains"/>
    <property type="match status" value="1"/>
</dbReference>
<feature type="transmembrane region" description="Helical" evidence="18">
    <location>
        <begin position="485"/>
        <end position="502"/>
    </location>
</feature>
<dbReference type="Gene3D" id="3.40.50.720">
    <property type="entry name" value="NAD(P)-binding Rossmann-like Domain"/>
    <property type="match status" value="2"/>
</dbReference>
<protein>
    <recommendedName>
        <fullName evidence="15 16">NAD(P) transhydrogenase subunit alpha</fullName>
        <ecNumber evidence="4 16">7.1.1.1</ecNumber>
    </recommendedName>
</protein>
<accession>D0W3B1</accession>
<dbReference type="InterPro" id="IPR007886">
    <property type="entry name" value="AlaDH/PNT_N"/>
</dbReference>
<keyword evidence="6" id="KW-0997">Cell inner membrane</keyword>
<dbReference type="GO" id="GO:0016491">
    <property type="term" value="F:oxidoreductase activity"/>
    <property type="evidence" value="ECO:0007669"/>
    <property type="project" value="UniProtKB-KW"/>
</dbReference>
<evidence type="ECO:0000256" key="13">
    <source>
        <dbReference type="ARBA" id="ARBA00023136"/>
    </source>
</evidence>
<dbReference type="Proteomes" id="UP000003294">
    <property type="component" value="Unassembled WGS sequence"/>
</dbReference>
<evidence type="ECO:0000256" key="14">
    <source>
        <dbReference type="ARBA" id="ARBA00048202"/>
    </source>
</evidence>
<keyword evidence="9 16" id="KW-0521">NADP</keyword>
<dbReference type="EC" id="7.1.1.1" evidence="4 16"/>
<evidence type="ECO:0000256" key="10">
    <source>
        <dbReference type="ARBA" id="ARBA00022967"/>
    </source>
</evidence>
<dbReference type="InterPro" id="IPR008143">
    <property type="entry name" value="Ala_DH/PNT_CS2"/>
</dbReference>
<dbReference type="InterPro" id="IPR026255">
    <property type="entry name" value="NADP_transhyd_a"/>
</dbReference>
<evidence type="ECO:0000256" key="6">
    <source>
        <dbReference type="ARBA" id="ARBA00022519"/>
    </source>
</evidence>
<evidence type="ECO:0000256" key="8">
    <source>
        <dbReference type="ARBA" id="ARBA00022741"/>
    </source>
</evidence>
<keyword evidence="7 18" id="KW-0812">Transmembrane</keyword>
<dbReference type="AlphaFoldDB" id="D0W3B1"/>
<keyword evidence="5" id="KW-1003">Cell membrane</keyword>
<dbReference type="eggNOG" id="COG3288">
    <property type="taxonomic scope" value="Bacteria"/>
</dbReference>
<comment type="function">
    <text evidence="1 16">The transhydrogenation between NADH and NADP is coupled to respiration and ATP hydrolysis and functions as a proton pump across the membrane.</text>
</comment>
<evidence type="ECO:0000256" key="1">
    <source>
        <dbReference type="ARBA" id="ARBA00003943"/>
    </source>
</evidence>
<feature type="transmembrane region" description="Helical" evidence="18">
    <location>
        <begin position="508"/>
        <end position="530"/>
    </location>
</feature>
<evidence type="ECO:0000256" key="18">
    <source>
        <dbReference type="SAM" id="Phobius"/>
    </source>
</evidence>
<evidence type="ECO:0000256" key="5">
    <source>
        <dbReference type="ARBA" id="ARBA00022475"/>
    </source>
</evidence>
<comment type="catalytic activity">
    <reaction evidence="14 16">
        <text>NAD(+) + NADPH + H(+)(in) = NADH + NADP(+) + H(+)(out)</text>
        <dbReference type="Rhea" id="RHEA:47992"/>
        <dbReference type="ChEBI" id="CHEBI:15378"/>
        <dbReference type="ChEBI" id="CHEBI:57540"/>
        <dbReference type="ChEBI" id="CHEBI:57783"/>
        <dbReference type="ChEBI" id="CHEBI:57945"/>
        <dbReference type="ChEBI" id="CHEBI:58349"/>
        <dbReference type="EC" id="7.1.1.1"/>
    </reaction>
</comment>
<dbReference type="SMART" id="SM01002">
    <property type="entry name" value="AlaDh_PNT_C"/>
    <property type="match status" value="1"/>
</dbReference>
<dbReference type="Pfam" id="PF05222">
    <property type="entry name" value="AlaDh_PNT_N"/>
    <property type="match status" value="1"/>
</dbReference>
<dbReference type="GO" id="GO:0050661">
    <property type="term" value="F:NADP binding"/>
    <property type="evidence" value="ECO:0007669"/>
    <property type="project" value="TreeGrafter"/>
</dbReference>
<name>D0W3B1_NEICI</name>
<dbReference type="PIRSF" id="PIRSF000203">
    <property type="entry name" value="NADP_transhydrogenase_alpha"/>
    <property type="match status" value="1"/>
</dbReference>
<dbReference type="GO" id="GO:0005886">
    <property type="term" value="C:plasma membrane"/>
    <property type="evidence" value="ECO:0007669"/>
    <property type="project" value="UniProtKB-SubCell"/>
</dbReference>
<dbReference type="InterPro" id="IPR036291">
    <property type="entry name" value="NAD(P)-bd_dom_sf"/>
</dbReference>
<evidence type="ECO:0000256" key="4">
    <source>
        <dbReference type="ARBA" id="ARBA00012943"/>
    </source>
</evidence>
<keyword evidence="21" id="KW-0560">Oxidoreductase</keyword>
<dbReference type="NCBIfam" id="TIGR00561">
    <property type="entry name" value="pntA"/>
    <property type="match status" value="1"/>
</dbReference>
<comment type="subcellular location">
    <subcellularLocation>
        <location evidence="2">Cell inner membrane</location>
        <topology evidence="2">Multi-pass membrane protein</topology>
    </subcellularLocation>
</comment>
<dbReference type="SUPFAM" id="SSF52283">
    <property type="entry name" value="Formate/glycerate dehydrogenase catalytic domain-like"/>
    <property type="match status" value="1"/>
</dbReference>
<dbReference type="NCBIfam" id="NF006942">
    <property type="entry name" value="PRK09424.1"/>
    <property type="match status" value="1"/>
</dbReference>
<dbReference type="InterPro" id="IPR008142">
    <property type="entry name" value="AlaDH/PNT_CS1"/>
</dbReference>
<dbReference type="GO" id="GO:0006740">
    <property type="term" value="P:NADPH regeneration"/>
    <property type="evidence" value="ECO:0007669"/>
    <property type="project" value="TreeGrafter"/>
</dbReference>
<dbReference type="EMBL" id="ACDY02000006">
    <property type="protein sequence ID" value="EEZ71566.1"/>
    <property type="molecule type" value="Genomic_DNA"/>
</dbReference>